<evidence type="ECO:0000313" key="17">
    <source>
        <dbReference type="EMBL" id="CEF66510.1"/>
    </source>
</evidence>
<evidence type="ECO:0000256" key="11">
    <source>
        <dbReference type="ARBA" id="ARBA00050990"/>
    </source>
</evidence>
<evidence type="ECO:0000256" key="9">
    <source>
        <dbReference type="ARBA" id="ARBA00023004"/>
    </source>
</evidence>
<dbReference type="CTD" id="36378874"/>
<evidence type="ECO:0000256" key="8">
    <source>
        <dbReference type="ARBA" id="ARBA00023002"/>
    </source>
</evidence>
<dbReference type="InterPro" id="IPR051682">
    <property type="entry name" value="Mito_Persulfide_Diox"/>
</dbReference>
<dbReference type="OrthoDB" id="449487at2759"/>
<sequence>MKKPVVFRQFFENITSTYTYIIGCEKTRNAVIIDPVLETVERDVKYVKELNLNLVYGINTHVHADHVTGTGALKNIFSSMKSVLCSYNKAKADIYINFKEKLQIGEIKLDFKSTPGHTEGCMIIISEDLESAFTGDTLLIRSCGRTDFQGGSPEKLYNSIHENIFTLPNHYKLYPAHDYNGVTNTTVEEEKKYNPRLTQDKENFIKTMNNLNLPYPKQIDKAVPLNIKCGIDF</sequence>
<keyword evidence="10" id="KW-0496">Mitochondrion</keyword>
<protein>
    <recommendedName>
        <fullName evidence="14">Persulfide dioxygenase ETHE1, mitochondrial</fullName>
        <ecNumber evidence="13">1.13.11.18</ecNumber>
    </recommendedName>
    <alternativeName>
        <fullName evidence="15">Sulfur dioxygenase ETHE1</fullName>
    </alternativeName>
</protein>
<keyword evidence="4" id="KW-0479">Metal-binding</keyword>
<dbReference type="SUPFAM" id="SSF56281">
    <property type="entry name" value="Metallo-hydrolase/oxidoreductase"/>
    <property type="match status" value="1"/>
</dbReference>
<reference evidence="19" key="2">
    <citation type="submission" date="2020-12" db="UniProtKB">
        <authorList>
            <consortium name="WormBaseParasite"/>
        </authorList>
    </citation>
    <scope>IDENTIFICATION</scope>
</reference>
<evidence type="ECO:0000256" key="5">
    <source>
        <dbReference type="ARBA" id="ARBA00022946"/>
    </source>
</evidence>
<dbReference type="GO" id="GO:0050313">
    <property type="term" value="F:sulfur dioxygenase activity"/>
    <property type="evidence" value="ECO:0007669"/>
    <property type="project" value="UniProtKB-EC"/>
</dbReference>
<dbReference type="GeneID" id="36378874"/>
<keyword evidence="5" id="KW-0809">Transit peptide</keyword>
<evidence type="ECO:0000256" key="13">
    <source>
        <dbReference type="ARBA" id="ARBA00066686"/>
    </source>
</evidence>
<keyword evidence="8" id="KW-0560">Oxidoreductase</keyword>
<accession>A0A090LG62</accession>
<dbReference type="SMART" id="SM00849">
    <property type="entry name" value="Lactamase_B"/>
    <property type="match status" value="1"/>
</dbReference>
<evidence type="ECO:0000256" key="15">
    <source>
        <dbReference type="ARBA" id="ARBA00077964"/>
    </source>
</evidence>
<comment type="similarity">
    <text evidence="3">Belongs to the metallo-beta-lactamase superfamily. Glyoxalase II family.</text>
</comment>
<comment type="catalytic activity">
    <reaction evidence="11">
        <text>S-sulfanylglutathione + O2 + H2O = sulfite + glutathione + 2 H(+)</text>
        <dbReference type="Rhea" id="RHEA:12981"/>
        <dbReference type="ChEBI" id="CHEBI:15377"/>
        <dbReference type="ChEBI" id="CHEBI:15378"/>
        <dbReference type="ChEBI" id="CHEBI:15379"/>
        <dbReference type="ChEBI" id="CHEBI:17359"/>
        <dbReference type="ChEBI" id="CHEBI:57925"/>
        <dbReference type="ChEBI" id="CHEBI:58905"/>
        <dbReference type="EC" id="1.13.11.18"/>
    </reaction>
</comment>
<keyword evidence="9" id="KW-0408">Iron</keyword>
<comment type="subcellular location">
    <subcellularLocation>
        <location evidence="2">Mitochondrion</location>
    </subcellularLocation>
</comment>
<dbReference type="InterPro" id="IPR001279">
    <property type="entry name" value="Metallo-B-lactamas"/>
</dbReference>
<dbReference type="RefSeq" id="XP_024505710.1">
    <property type="nucleotide sequence ID" value="XM_024652099.1"/>
</dbReference>
<dbReference type="GO" id="GO:0005739">
    <property type="term" value="C:mitochondrion"/>
    <property type="evidence" value="ECO:0007669"/>
    <property type="project" value="UniProtKB-SubCell"/>
</dbReference>
<keyword evidence="6 17" id="KW-0223">Dioxygenase</keyword>
<dbReference type="InterPro" id="IPR036866">
    <property type="entry name" value="RibonucZ/Hydroxyglut_hydro"/>
</dbReference>
<dbReference type="Proteomes" id="UP000035682">
    <property type="component" value="Unplaced"/>
</dbReference>
<evidence type="ECO:0000313" key="19">
    <source>
        <dbReference type="WBParaSite" id="SRAE_2000117800.1"/>
    </source>
</evidence>
<dbReference type="AlphaFoldDB" id="A0A090LG62"/>
<dbReference type="OMA" id="VMDIDYA"/>
<dbReference type="CDD" id="cd07724">
    <property type="entry name" value="POD-like_MBL-fold"/>
    <property type="match status" value="1"/>
</dbReference>
<dbReference type="GO" id="GO:0006749">
    <property type="term" value="P:glutathione metabolic process"/>
    <property type="evidence" value="ECO:0007669"/>
    <property type="project" value="InterPro"/>
</dbReference>
<evidence type="ECO:0000256" key="4">
    <source>
        <dbReference type="ARBA" id="ARBA00022723"/>
    </source>
</evidence>
<dbReference type="WBParaSite" id="SRAE_2000117800.1">
    <property type="protein sequence ID" value="SRAE_2000117800.1"/>
    <property type="gene ID" value="WBGene00261380"/>
</dbReference>
<dbReference type="Gene3D" id="3.60.15.10">
    <property type="entry name" value="Ribonuclease Z/Hydroxyacylglutathione hydrolase-like"/>
    <property type="match status" value="1"/>
</dbReference>
<comment type="subunit">
    <text evidence="12">Homodimer. Monomer. Interacts with TST. May interact with RELA.</text>
</comment>
<evidence type="ECO:0000256" key="14">
    <source>
        <dbReference type="ARBA" id="ARBA00067300"/>
    </source>
</evidence>
<evidence type="ECO:0000313" key="18">
    <source>
        <dbReference type="Proteomes" id="UP000035682"/>
    </source>
</evidence>
<comment type="cofactor">
    <cofactor evidence="1">
        <name>Fe(2+)</name>
        <dbReference type="ChEBI" id="CHEBI:29033"/>
    </cofactor>
</comment>
<dbReference type="FunFam" id="3.60.15.10:FF:000013">
    <property type="entry name" value="Persulfide dioxygenase ETHE1, mitochondrial"/>
    <property type="match status" value="1"/>
</dbReference>
<dbReference type="EMBL" id="LN609529">
    <property type="protein sequence ID" value="CEF66510.1"/>
    <property type="molecule type" value="Genomic_DNA"/>
</dbReference>
<proteinExistence type="inferred from homology"/>
<dbReference type="Pfam" id="PF00753">
    <property type="entry name" value="Lactamase_B"/>
    <property type="match status" value="2"/>
</dbReference>
<evidence type="ECO:0000256" key="1">
    <source>
        <dbReference type="ARBA" id="ARBA00001954"/>
    </source>
</evidence>
<dbReference type="GO" id="GO:0046872">
    <property type="term" value="F:metal ion binding"/>
    <property type="evidence" value="ECO:0007669"/>
    <property type="project" value="UniProtKB-KW"/>
</dbReference>
<keyword evidence="7" id="KW-0007">Acetylation</keyword>
<evidence type="ECO:0000256" key="6">
    <source>
        <dbReference type="ARBA" id="ARBA00022964"/>
    </source>
</evidence>
<dbReference type="GO" id="GO:0070813">
    <property type="term" value="P:hydrogen sulfide metabolic process"/>
    <property type="evidence" value="ECO:0007669"/>
    <property type="project" value="TreeGrafter"/>
</dbReference>
<dbReference type="EC" id="1.13.11.18" evidence="13"/>
<organism evidence="17">
    <name type="scientific">Strongyloides ratti</name>
    <name type="common">Parasitic roundworm</name>
    <dbReference type="NCBI Taxonomy" id="34506"/>
    <lineage>
        <taxon>Eukaryota</taxon>
        <taxon>Metazoa</taxon>
        <taxon>Ecdysozoa</taxon>
        <taxon>Nematoda</taxon>
        <taxon>Chromadorea</taxon>
        <taxon>Rhabditida</taxon>
        <taxon>Tylenchina</taxon>
        <taxon>Panagrolaimomorpha</taxon>
        <taxon>Strongyloidoidea</taxon>
        <taxon>Strongyloididae</taxon>
        <taxon>Strongyloides</taxon>
    </lineage>
</organism>
<evidence type="ECO:0000256" key="10">
    <source>
        <dbReference type="ARBA" id="ARBA00023128"/>
    </source>
</evidence>
<evidence type="ECO:0000256" key="3">
    <source>
        <dbReference type="ARBA" id="ARBA00006759"/>
    </source>
</evidence>
<reference evidence="17 18" key="1">
    <citation type="submission" date="2014-09" db="EMBL/GenBank/DDBJ databases">
        <authorList>
            <person name="Martin A.A."/>
        </authorList>
    </citation>
    <scope>NUCLEOTIDE SEQUENCE</scope>
    <source>
        <strain evidence="18">ED321</strain>
        <strain evidence="17">ED321 Heterogonic</strain>
    </source>
</reference>
<evidence type="ECO:0000256" key="2">
    <source>
        <dbReference type="ARBA" id="ARBA00004173"/>
    </source>
</evidence>
<evidence type="ECO:0000256" key="7">
    <source>
        <dbReference type="ARBA" id="ARBA00022990"/>
    </source>
</evidence>
<evidence type="ECO:0000313" key="20">
    <source>
        <dbReference type="WormBase" id="SRAE_2000117800"/>
    </source>
</evidence>
<evidence type="ECO:0000259" key="16">
    <source>
        <dbReference type="SMART" id="SM00849"/>
    </source>
</evidence>
<dbReference type="PANTHER" id="PTHR43084">
    <property type="entry name" value="PERSULFIDE DIOXYGENASE ETHE1"/>
    <property type="match status" value="1"/>
</dbReference>
<keyword evidence="18" id="KW-1185">Reference proteome</keyword>
<dbReference type="WormBase" id="SRAE_2000117800">
    <property type="protein sequence ID" value="SRP06831"/>
    <property type="gene ID" value="WBGene00261380"/>
</dbReference>
<dbReference type="InterPro" id="IPR044528">
    <property type="entry name" value="POD-like_MBL-fold"/>
</dbReference>
<gene>
    <name evidence="17 19 20" type="ORF">SRAE_2000117800</name>
</gene>
<dbReference type="PANTHER" id="PTHR43084:SF1">
    <property type="entry name" value="PERSULFIDE DIOXYGENASE ETHE1, MITOCHONDRIAL"/>
    <property type="match status" value="1"/>
</dbReference>
<name>A0A090LG62_STRRB</name>
<feature type="domain" description="Metallo-beta-lactamase" evidence="16">
    <location>
        <begin position="16"/>
        <end position="177"/>
    </location>
</feature>
<dbReference type="STRING" id="34506.A0A090LG62"/>
<evidence type="ECO:0000256" key="12">
    <source>
        <dbReference type="ARBA" id="ARBA00065219"/>
    </source>
</evidence>